<name>A0ABW2GMH0_9ACTN</name>
<feature type="region of interest" description="Disordered" evidence="1">
    <location>
        <begin position="103"/>
        <end position="133"/>
    </location>
</feature>
<gene>
    <name evidence="2" type="ORF">ACFQLX_21810</name>
</gene>
<feature type="region of interest" description="Disordered" evidence="1">
    <location>
        <begin position="235"/>
        <end position="284"/>
    </location>
</feature>
<sequence length="284" mass="31085">MGYKLRRALREALGSGITGLQRAVALEIADDAKDDTRTSWARLEDLARWTGAKDSAVVRNALKRLASSGWEFRIPIGVAEKDGRVMYAKPGIRMTFRVPHFEGGATAAPTEGATAPPQGRATAPPHAPQGVAMAHSEGAGATPYFSCPSSPREEEALAAPPIDMKLFGDFWLTYPKSRDRDATLTAWCSALDAGADPHEVVAAARAYAHEKAGEEFRFIKNSANWLSQRRYEDDYAPVPRHAPSPADAEIRDRQQQASDDMFDRAMARAHARRTAREAREVTTP</sequence>
<keyword evidence="3" id="KW-1185">Reference proteome</keyword>
<protein>
    <recommendedName>
        <fullName evidence="4">Helix-turn-helix domain-containing protein</fullName>
    </recommendedName>
</protein>
<evidence type="ECO:0000313" key="2">
    <source>
        <dbReference type="EMBL" id="MFC7220772.1"/>
    </source>
</evidence>
<dbReference type="Proteomes" id="UP001596413">
    <property type="component" value="Unassembled WGS sequence"/>
</dbReference>
<accession>A0ABW2GMH0</accession>
<reference evidence="3" key="1">
    <citation type="journal article" date="2019" name="Int. J. Syst. Evol. Microbiol.">
        <title>The Global Catalogue of Microorganisms (GCM) 10K type strain sequencing project: providing services to taxonomists for standard genome sequencing and annotation.</title>
        <authorList>
            <consortium name="The Broad Institute Genomics Platform"/>
            <consortium name="The Broad Institute Genome Sequencing Center for Infectious Disease"/>
            <person name="Wu L."/>
            <person name="Ma J."/>
        </authorList>
    </citation>
    <scope>NUCLEOTIDE SEQUENCE [LARGE SCALE GENOMIC DNA]</scope>
    <source>
        <strain evidence="3">CGMCC 1.13681</strain>
    </source>
</reference>
<proteinExistence type="predicted"/>
<comment type="caution">
    <text evidence="2">The sequence shown here is derived from an EMBL/GenBank/DDBJ whole genome shotgun (WGS) entry which is preliminary data.</text>
</comment>
<evidence type="ECO:0000256" key="1">
    <source>
        <dbReference type="SAM" id="MobiDB-lite"/>
    </source>
</evidence>
<organism evidence="2 3">
    <name type="scientific">Streptomyces polyrhachis</name>
    <dbReference type="NCBI Taxonomy" id="1282885"/>
    <lineage>
        <taxon>Bacteria</taxon>
        <taxon>Bacillati</taxon>
        <taxon>Actinomycetota</taxon>
        <taxon>Actinomycetes</taxon>
        <taxon>Kitasatosporales</taxon>
        <taxon>Streptomycetaceae</taxon>
        <taxon>Streptomyces</taxon>
    </lineage>
</organism>
<dbReference type="RefSeq" id="WP_386417684.1">
    <property type="nucleotide sequence ID" value="NZ_JBHSZO010000041.1"/>
</dbReference>
<evidence type="ECO:0000313" key="3">
    <source>
        <dbReference type="Proteomes" id="UP001596413"/>
    </source>
</evidence>
<feature type="compositionally biased region" description="Basic and acidic residues" evidence="1">
    <location>
        <begin position="274"/>
        <end position="284"/>
    </location>
</feature>
<feature type="compositionally biased region" description="Low complexity" evidence="1">
    <location>
        <begin position="103"/>
        <end position="117"/>
    </location>
</feature>
<dbReference type="EMBL" id="JBHSZO010000041">
    <property type="protein sequence ID" value="MFC7220772.1"/>
    <property type="molecule type" value="Genomic_DNA"/>
</dbReference>
<evidence type="ECO:0008006" key="4">
    <source>
        <dbReference type="Google" id="ProtNLM"/>
    </source>
</evidence>